<keyword evidence="23" id="KW-1185">Reference proteome</keyword>
<keyword evidence="14 17" id="KW-0534">Nitrate assimilation</keyword>
<dbReference type="Gene3D" id="2.60.40.650">
    <property type="match status" value="1"/>
</dbReference>
<evidence type="ECO:0000256" key="8">
    <source>
        <dbReference type="ARBA" id="ARBA00022630"/>
    </source>
</evidence>
<dbReference type="PRINTS" id="PR00363">
    <property type="entry name" value="CYTOCHROMEB5"/>
</dbReference>
<dbReference type="Pfam" id="PF03404">
    <property type="entry name" value="Mo-co_dimer"/>
    <property type="match status" value="1"/>
</dbReference>
<keyword evidence="15" id="KW-1015">Disulfide bond</keyword>
<proteinExistence type="inferred from homology"/>
<evidence type="ECO:0000256" key="2">
    <source>
        <dbReference type="ARBA" id="ARBA00001974"/>
    </source>
</evidence>
<comment type="subunit">
    <text evidence="5">Homodimer.</text>
</comment>
<evidence type="ECO:0000256" key="18">
    <source>
        <dbReference type="PIRSR" id="PIRSR000233-1"/>
    </source>
</evidence>
<keyword evidence="13" id="KW-0408">Iron</keyword>
<keyword evidence="11" id="KW-0521">NADP</keyword>
<feature type="region of interest" description="Disordered" evidence="19">
    <location>
        <begin position="1"/>
        <end position="83"/>
    </location>
</feature>
<dbReference type="InterPro" id="IPR039261">
    <property type="entry name" value="FNR_nucleotide-bd"/>
</dbReference>
<name>A0A6A6A773_9PLEO</name>
<dbReference type="PROSITE" id="PS00191">
    <property type="entry name" value="CYTOCHROME_B5_1"/>
    <property type="match status" value="1"/>
</dbReference>
<evidence type="ECO:0000313" key="23">
    <source>
        <dbReference type="Proteomes" id="UP000799771"/>
    </source>
</evidence>
<dbReference type="Pfam" id="PF00175">
    <property type="entry name" value="NAD_binding_1"/>
    <property type="match status" value="1"/>
</dbReference>
<dbReference type="GO" id="GO:0006809">
    <property type="term" value="P:nitric oxide biosynthetic process"/>
    <property type="evidence" value="ECO:0007669"/>
    <property type="project" value="InterPro"/>
</dbReference>
<evidence type="ECO:0000256" key="7">
    <source>
        <dbReference type="ARBA" id="ARBA00022617"/>
    </source>
</evidence>
<evidence type="ECO:0000256" key="14">
    <source>
        <dbReference type="ARBA" id="ARBA00023063"/>
    </source>
</evidence>
<evidence type="ECO:0000256" key="15">
    <source>
        <dbReference type="ARBA" id="ARBA00023157"/>
    </source>
</evidence>
<dbReference type="PROSITE" id="PS00559">
    <property type="entry name" value="MOLYBDOPTERIN_EUK"/>
    <property type="match status" value="1"/>
</dbReference>
<dbReference type="OrthoDB" id="432685at2759"/>
<dbReference type="SUPFAM" id="SSF63380">
    <property type="entry name" value="Riboflavin synthase domain-like"/>
    <property type="match status" value="1"/>
</dbReference>
<dbReference type="InterPro" id="IPR008333">
    <property type="entry name" value="Cbr1-like_FAD-bd_dom"/>
</dbReference>
<dbReference type="EMBL" id="ML977510">
    <property type="protein sequence ID" value="KAF2127670.1"/>
    <property type="molecule type" value="Genomic_DNA"/>
</dbReference>
<dbReference type="GO" id="GO:0008482">
    <property type="term" value="F:sulfite oxidase activity"/>
    <property type="evidence" value="ECO:0007669"/>
    <property type="project" value="TreeGrafter"/>
</dbReference>
<evidence type="ECO:0000259" key="20">
    <source>
        <dbReference type="PROSITE" id="PS50255"/>
    </source>
</evidence>
<comment type="function">
    <text evidence="3 17">Nitrate reductase is a key enzyme involved in the first step of nitrate assimilation in plants, fungi and bacteria.</text>
</comment>
<evidence type="ECO:0000256" key="6">
    <source>
        <dbReference type="ARBA" id="ARBA00022505"/>
    </source>
</evidence>
<keyword evidence="7" id="KW-0349">Heme</keyword>
<dbReference type="GO" id="GO:0020037">
    <property type="term" value="F:heme binding"/>
    <property type="evidence" value="ECO:0007669"/>
    <property type="project" value="InterPro"/>
</dbReference>
<dbReference type="PRINTS" id="PR00406">
    <property type="entry name" value="CYTB5RDTASE"/>
</dbReference>
<dbReference type="PIRSF" id="PIRSF000233">
    <property type="entry name" value="Nitr_rd_NADH"/>
    <property type="match status" value="1"/>
</dbReference>
<dbReference type="InterPro" id="IPR017938">
    <property type="entry name" value="Riboflavin_synthase-like_b-brl"/>
</dbReference>
<dbReference type="SUPFAM" id="SSF81296">
    <property type="entry name" value="E set domains"/>
    <property type="match status" value="1"/>
</dbReference>
<dbReference type="Pfam" id="PF00970">
    <property type="entry name" value="FAD_binding_6"/>
    <property type="match status" value="1"/>
</dbReference>
<evidence type="ECO:0000256" key="19">
    <source>
        <dbReference type="SAM" id="MobiDB-lite"/>
    </source>
</evidence>
<evidence type="ECO:0000259" key="21">
    <source>
        <dbReference type="PROSITE" id="PS51384"/>
    </source>
</evidence>
<feature type="binding site" evidence="18">
    <location>
        <position position="168"/>
    </location>
    <ligand>
        <name>Mo-molybdopterin</name>
        <dbReference type="ChEBI" id="CHEBI:71302"/>
    </ligand>
    <ligandPart>
        <name>Mo</name>
        <dbReference type="ChEBI" id="CHEBI:28685"/>
    </ligandPart>
</feature>
<keyword evidence="9 18" id="KW-0479">Metal-binding</keyword>
<dbReference type="Gene3D" id="3.10.120.10">
    <property type="entry name" value="Cytochrome b5-like heme/steroid binding domain"/>
    <property type="match status" value="1"/>
</dbReference>
<dbReference type="Gene3D" id="3.40.50.80">
    <property type="entry name" value="Nucleotide-binding domain of ferredoxin-NADP reductase (FNR) module"/>
    <property type="match status" value="1"/>
</dbReference>
<dbReference type="InterPro" id="IPR001199">
    <property type="entry name" value="Cyt_B5-like_heme/steroid-bd"/>
</dbReference>
<feature type="compositionally biased region" description="Basic and acidic residues" evidence="19">
    <location>
        <begin position="43"/>
        <end position="54"/>
    </location>
</feature>
<evidence type="ECO:0000256" key="5">
    <source>
        <dbReference type="ARBA" id="ARBA00011738"/>
    </source>
</evidence>
<evidence type="ECO:0000256" key="11">
    <source>
        <dbReference type="ARBA" id="ARBA00022857"/>
    </source>
</evidence>
<evidence type="ECO:0000256" key="12">
    <source>
        <dbReference type="ARBA" id="ARBA00023002"/>
    </source>
</evidence>
<dbReference type="SUPFAM" id="SSF52343">
    <property type="entry name" value="Ferredoxin reductase-like, C-terminal NADP-linked domain"/>
    <property type="match status" value="1"/>
</dbReference>
<dbReference type="InterPro" id="IPR022407">
    <property type="entry name" value="OxRdtase_Mopterin_BS"/>
</dbReference>
<dbReference type="PANTHER" id="PTHR19372">
    <property type="entry name" value="SULFITE REDUCTASE"/>
    <property type="match status" value="1"/>
</dbReference>
<evidence type="ECO:0000256" key="9">
    <source>
        <dbReference type="ARBA" id="ARBA00022723"/>
    </source>
</evidence>
<dbReference type="CDD" id="cd06183">
    <property type="entry name" value="cyt_b5_reduct_like"/>
    <property type="match status" value="1"/>
</dbReference>
<dbReference type="Pfam" id="PF00173">
    <property type="entry name" value="Cyt-b5"/>
    <property type="match status" value="1"/>
</dbReference>
<dbReference type="GeneID" id="54407239"/>
<comment type="cofactor">
    <cofactor evidence="18">
        <name>Mo-molybdopterin</name>
        <dbReference type="ChEBI" id="CHEBI:71302"/>
    </cofactor>
    <text evidence="18">Binds 1 Mo-molybdopterin (Mo-MPT) cofactor per subunit.</text>
</comment>
<dbReference type="InterPro" id="IPR001433">
    <property type="entry name" value="OxRdtase_FAD/NAD-bd"/>
</dbReference>
<gene>
    <name evidence="22" type="ORF">P153DRAFT_358524</name>
</gene>
<dbReference type="GO" id="GO:0050464">
    <property type="term" value="F:nitrate reductase (NADPH) activity"/>
    <property type="evidence" value="ECO:0007669"/>
    <property type="project" value="UniProtKB-EC"/>
</dbReference>
<dbReference type="InterPro" id="IPR017927">
    <property type="entry name" value="FAD-bd_FR_type"/>
</dbReference>
<dbReference type="GO" id="GO:0030151">
    <property type="term" value="F:molybdenum ion binding"/>
    <property type="evidence" value="ECO:0007669"/>
    <property type="project" value="InterPro"/>
</dbReference>
<dbReference type="InterPro" id="IPR014756">
    <property type="entry name" value="Ig_E-set"/>
</dbReference>
<dbReference type="GO" id="GO:0006790">
    <property type="term" value="P:sulfur compound metabolic process"/>
    <property type="evidence" value="ECO:0007669"/>
    <property type="project" value="TreeGrafter"/>
</dbReference>
<dbReference type="SUPFAM" id="SSF56524">
    <property type="entry name" value="Oxidoreductase molybdopterin-binding domain"/>
    <property type="match status" value="1"/>
</dbReference>
<dbReference type="PROSITE" id="PS50255">
    <property type="entry name" value="CYTOCHROME_B5_2"/>
    <property type="match status" value="1"/>
</dbReference>
<evidence type="ECO:0000313" key="22">
    <source>
        <dbReference type="EMBL" id="KAF2127670.1"/>
    </source>
</evidence>
<dbReference type="GO" id="GO:0042128">
    <property type="term" value="P:nitrate assimilation"/>
    <property type="evidence" value="ECO:0007669"/>
    <property type="project" value="UniProtKB-KW"/>
</dbReference>
<dbReference type="SMART" id="SM01117">
    <property type="entry name" value="Cyt-b5"/>
    <property type="match status" value="1"/>
</dbReference>
<evidence type="ECO:0000256" key="3">
    <source>
        <dbReference type="ARBA" id="ARBA00003838"/>
    </source>
</evidence>
<keyword evidence="6 18" id="KW-0500">Molybdenum</keyword>
<dbReference type="InterPro" id="IPR036400">
    <property type="entry name" value="Cyt_B5-like_heme/steroid_sf"/>
</dbReference>
<dbReference type="SUPFAM" id="SSF55856">
    <property type="entry name" value="Cytochrome b5-like heme/steroid binding domain"/>
    <property type="match status" value="1"/>
</dbReference>
<dbReference type="InterPro" id="IPR018506">
    <property type="entry name" value="Cyt_B5_heme-BS"/>
</dbReference>
<dbReference type="PRINTS" id="PR00407">
    <property type="entry name" value="EUMOPTERIN"/>
</dbReference>
<dbReference type="FunFam" id="3.10.120.10:FF:000016">
    <property type="entry name" value="Nitrate reductase"/>
    <property type="match status" value="1"/>
</dbReference>
<dbReference type="Gene3D" id="2.40.30.10">
    <property type="entry name" value="Translation factors"/>
    <property type="match status" value="1"/>
</dbReference>
<evidence type="ECO:0000256" key="17">
    <source>
        <dbReference type="PIRNR" id="PIRNR000233"/>
    </source>
</evidence>
<keyword evidence="12" id="KW-0560">Oxidoreductase</keyword>
<dbReference type="RefSeq" id="XP_033522059.1">
    <property type="nucleotide sequence ID" value="XM_033666807.1"/>
</dbReference>
<dbReference type="FunFam" id="3.90.420.10:FF:000005">
    <property type="entry name" value="Nitrate reductase"/>
    <property type="match status" value="1"/>
</dbReference>
<comment type="catalytic activity">
    <reaction evidence="16">
        <text>nitrite + NADP(+) + H2O = nitrate + NADPH + H(+)</text>
        <dbReference type="Rhea" id="RHEA:19061"/>
        <dbReference type="ChEBI" id="CHEBI:15377"/>
        <dbReference type="ChEBI" id="CHEBI:15378"/>
        <dbReference type="ChEBI" id="CHEBI:16301"/>
        <dbReference type="ChEBI" id="CHEBI:17632"/>
        <dbReference type="ChEBI" id="CHEBI:57783"/>
        <dbReference type="ChEBI" id="CHEBI:58349"/>
        <dbReference type="EC" id="1.7.1.3"/>
    </reaction>
</comment>
<comment type="similarity">
    <text evidence="4 17">Belongs to the nitrate reductase family.</text>
</comment>
<dbReference type="FunFam" id="2.60.40.650:FF:000001">
    <property type="entry name" value="Nitrate reductase"/>
    <property type="match status" value="1"/>
</dbReference>
<dbReference type="GO" id="GO:0043546">
    <property type="term" value="F:molybdopterin cofactor binding"/>
    <property type="evidence" value="ECO:0007669"/>
    <property type="project" value="InterPro"/>
</dbReference>
<evidence type="ECO:0000256" key="13">
    <source>
        <dbReference type="ARBA" id="ARBA00023004"/>
    </source>
</evidence>
<sequence length="891" mass="100261">MSDVAAQAQGVPLPPPTELQPQSHAASTPVQLPPTPPETVYDEDSKSTTSDKPDFALPPPSTTPPKVLDIDKPTPDSHVPRDPRLIRLTGVHPFNVEAPLSDLYNEGFLTSPELFYVRNHGAVPEVQDNECLDWEFSVEGLVANPLKITLRQLLDEYENVTYPVTLVCAGNRRKEQNVVRKSKGFSWGAAGLSTALFTGVVMKDIIERAKPLRRAKYVCMEGADKLPNGYYGTSVKLNWVMDPNRGIMLAHKMNGEMLRPDHGKPLRAVIPGQIGGRSVKWLKRLIVTAEPSDNWYHIYDNRVLPTMVDPDEAAKNPKWWMDDRYAIYDLSPNSAIAFPAHDEKLALSSAPETYKVRGYAYSGGGRRVTRCEVSLDKGKTWRLANIDYAEDKYRAYEDRQLYGARLDMDWREASFCWCFWNLDIAVAELKETDDILIRAMDESMCLQPRDMYWSVLGMMNNLWYRICIHKEQDGSLRFEHPTQPALMPGGWMERVKKAGGNLTNGYWGEKINGEEAEHAAIEEVKEIKMTKDGLDKEISLDELKQHEGAENPWFVVNGEVYDGTAFLENHPGGAQSIVSAAGLDSSDEFMAIHSETAKAMMPEYHIGSLDEASRKILGEGEPVSESSGPRPVFLDSRVWNKSLLHSKKQVSWDTRIFTFKLDHDTQTLGLPTGQHLMIRLRDPVTREAIIRSYTPISETTKKGYCEVLIKIYAKTAGHEGGKMTRALDSIPVGHWVDFKGPIGKFEYRGRGLCLVNNKPRNVKRFFMICGGSGITPIFQVLRAVMQDKEDPTTCVLLDGNRLVEDILCKEDLDVFARENTDRLRLLHTLTQPPEEWSGLKGRIGAPLLKEHCVKEAMEDSLVLVCGPEPLEKSVQVALGEMGWQDDELLFF</sequence>
<dbReference type="Pfam" id="PF00174">
    <property type="entry name" value="Oxidored_molyb"/>
    <property type="match status" value="1"/>
</dbReference>
<accession>A0A6A6A773</accession>
<feature type="domain" description="Cytochrome b5 heme-binding" evidence="20">
    <location>
        <begin position="535"/>
        <end position="610"/>
    </location>
</feature>
<dbReference type="InterPro" id="IPR005066">
    <property type="entry name" value="MoCF_OxRdtse_dimer"/>
</dbReference>
<keyword evidence="8" id="KW-0285">Flavoprotein</keyword>
<dbReference type="PROSITE" id="PS51384">
    <property type="entry name" value="FAD_FR"/>
    <property type="match status" value="1"/>
</dbReference>
<dbReference type="AlphaFoldDB" id="A0A6A6A773"/>
<dbReference type="InterPro" id="IPR036374">
    <property type="entry name" value="OxRdtase_Mopterin-bd_sf"/>
</dbReference>
<comment type="cofactor">
    <cofactor evidence="1">
        <name>heme</name>
        <dbReference type="ChEBI" id="CHEBI:30413"/>
    </cofactor>
</comment>
<evidence type="ECO:0000256" key="4">
    <source>
        <dbReference type="ARBA" id="ARBA00006253"/>
    </source>
</evidence>
<dbReference type="Gene3D" id="3.90.420.10">
    <property type="entry name" value="Oxidoreductase, molybdopterin-binding domain"/>
    <property type="match status" value="1"/>
</dbReference>
<evidence type="ECO:0000256" key="1">
    <source>
        <dbReference type="ARBA" id="ARBA00001971"/>
    </source>
</evidence>
<dbReference type="InterPro" id="IPR012137">
    <property type="entry name" value="Nitr_rd_NADH"/>
</dbReference>
<comment type="cofactor">
    <cofactor evidence="2">
        <name>FAD</name>
        <dbReference type="ChEBI" id="CHEBI:57692"/>
    </cofactor>
</comment>
<keyword evidence="10" id="KW-0274">FAD</keyword>
<dbReference type="InterPro" id="IPR008335">
    <property type="entry name" value="Mopterin_OxRdtase_euk"/>
</dbReference>
<reference evidence="22" key="1">
    <citation type="journal article" date="2020" name="Stud. Mycol.">
        <title>101 Dothideomycetes genomes: a test case for predicting lifestyles and emergence of pathogens.</title>
        <authorList>
            <person name="Haridas S."/>
            <person name="Albert R."/>
            <person name="Binder M."/>
            <person name="Bloem J."/>
            <person name="Labutti K."/>
            <person name="Salamov A."/>
            <person name="Andreopoulos B."/>
            <person name="Baker S."/>
            <person name="Barry K."/>
            <person name="Bills G."/>
            <person name="Bluhm B."/>
            <person name="Cannon C."/>
            <person name="Castanera R."/>
            <person name="Culley D."/>
            <person name="Daum C."/>
            <person name="Ezra D."/>
            <person name="Gonzalez J."/>
            <person name="Henrissat B."/>
            <person name="Kuo A."/>
            <person name="Liang C."/>
            <person name="Lipzen A."/>
            <person name="Lutzoni F."/>
            <person name="Magnuson J."/>
            <person name="Mondo S."/>
            <person name="Nolan M."/>
            <person name="Ohm R."/>
            <person name="Pangilinan J."/>
            <person name="Park H.-J."/>
            <person name="Ramirez L."/>
            <person name="Alfaro M."/>
            <person name="Sun H."/>
            <person name="Tritt A."/>
            <person name="Yoshinaga Y."/>
            <person name="Zwiers L.-H."/>
            <person name="Turgeon B."/>
            <person name="Goodwin S."/>
            <person name="Spatafora J."/>
            <person name="Crous P."/>
            <person name="Grigoriev I."/>
        </authorList>
    </citation>
    <scope>NUCLEOTIDE SEQUENCE</scope>
    <source>
        <strain evidence="22">CBS 119687</strain>
    </source>
</reference>
<evidence type="ECO:0000256" key="10">
    <source>
        <dbReference type="ARBA" id="ARBA00022827"/>
    </source>
</evidence>
<dbReference type="PANTHER" id="PTHR19372:SF7">
    <property type="entry name" value="SULFITE OXIDASE, MITOCHONDRIAL"/>
    <property type="match status" value="1"/>
</dbReference>
<dbReference type="Proteomes" id="UP000799771">
    <property type="component" value="Unassembled WGS sequence"/>
</dbReference>
<organism evidence="22 23">
    <name type="scientific">Dothidotthia symphoricarpi CBS 119687</name>
    <dbReference type="NCBI Taxonomy" id="1392245"/>
    <lineage>
        <taxon>Eukaryota</taxon>
        <taxon>Fungi</taxon>
        <taxon>Dikarya</taxon>
        <taxon>Ascomycota</taxon>
        <taxon>Pezizomycotina</taxon>
        <taxon>Dothideomycetes</taxon>
        <taxon>Pleosporomycetidae</taxon>
        <taxon>Pleosporales</taxon>
        <taxon>Dothidotthiaceae</taxon>
        <taxon>Dothidotthia</taxon>
    </lineage>
</organism>
<dbReference type="InterPro" id="IPR000572">
    <property type="entry name" value="OxRdtase_Mopterin-bd_dom"/>
</dbReference>
<feature type="compositionally biased region" description="Basic and acidic residues" evidence="19">
    <location>
        <begin position="68"/>
        <end position="83"/>
    </location>
</feature>
<evidence type="ECO:0000256" key="16">
    <source>
        <dbReference type="ARBA" id="ARBA00049155"/>
    </source>
</evidence>
<feature type="domain" description="FAD-binding FR-type" evidence="21">
    <location>
        <begin position="637"/>
        <end position="748"/>
    </location>
</feature>
<feature type="compositionally biased region" description="Polar residues" evidence="19">
    <location>
        <begin position="19"/>
        <end position="30"/>
    </location>
</feature>
<protein>
    <recommendedName>
        <fullName evidence="17">Nitrate reductase</fullName>
    </recommendedName>
</protein>